<dbReference type="AlphaFoldDB" id="A0A1V4A007"/>
<dbReference type="RefSeq" id="WP_179120339.1">
    <property type="nucleotide sequence ID" value="NZ_CP045178.1"/>
</dbReference>
<dbReference type="Proteomes" id="UP000190539">
    <property type="component" value="Unassembled WGS sequence"/>
</dbReference>
<evidence type="ECO:0000313" key="1">
    <source>
        <dbReference type="EMBL" id="OON72114.1"/>
    </source>
</evidence>
<organism evidence="1 2">
    <name type="scientific">Streptomyces tsukubensis</name>
    <dbReference type="NCBI Taxonomy" id="83656"/>
    <lineage>
        <taxon>Bacteria</taxon>
        <taxon>Bacillati</taxon>
        <taxon>Actinomycetota</taxon>
        <taxon>Actinomycetes</taxon>
        <taxon>Kitasatosporales</taxon>
        <taxon>Streptomycetaceae</taxon>
        <taxon>Streptomyces</taxon>
    </lineage>
</organism>
<accession>A0A1V4A007</accession>
<sequence length="267" mass="27656">MTTPTAATASSGEGPSSLLASAVRNNAEWCAAVCRTHGVTGRFGSSVWSSAARTPPYYPDAVTLLPGATPDDVLPHVDHVSPGCTVKDCYATLDLAPHGFTELFAAQWIHRAAPVRDGGERAEQVLTHTELAEWRTAWGGGVGVDVPDIFRPALLDDPAVVVLALREGERLYGGSVLSGGAGVVGVSNLFATDAAPPGAVWAATLRAAAWHFPGLDAVGYEQGDDLAHAGAAGFRALGRLRVWLHGGGEASGVSDSPHTSHRSPRTP</sequence>
<evidence type="ECO:0000313" key="2">
    <source>
        <dbReference type="Proteomes" id="UP000190539"/>
    </source>
</evidence>
<protein>
    <submittedName>
        <fullName evidence="1">Uncharacterized protein</fullName>
    </submittedName>
</protein>
<keyword evidence="2" id="KW-1185">Reference proteome</keyword>
<dbReference type="STRING" id="83656.B1H18_31015"/>
<proteinExistence type="predicted"/>
<comment type="caution">
    <text evidence="1">The sequence shown here is derived from an EMBL/GenBank/DDBJ whole genome shotgun (WGS) entry which is preliminary data.</text>
</comment>
<dbReference type="EMBL" id="MVFC01000042">
    <property type="protein sequence ID" value="OON72114.1"/>
    <property type="molecule type" value="Genomic_DNA"/>
</dbReference>
<reference evidence="1 2" key="1">
    <citation type="submission" date="2017-02" db="EMBL/GenBank/DDBJ databases">
        <title>Draft Genome Sequence of Streptomyces tsukubaensis F601, a Producer of the immunosuppressant tacrolimus FK506.</title>
        <authorList>
            <person name="Zong G."/>
            <person name="Zhong C."/>
            <person name="Fu J."/>
            <person name="Qin R."/>
            <person name="Cao G."/>
        </authorList>
    </citation>
    <scope>NUCLEOTIDE SEQUENCE [LARGE SCALE GENOMIC DNA]</scope>
    <source>
        <strain evidence="1 2">F601</strain>
    </source>
</reference>
<gene>
    <name evidence="1" type="ORF">B1H18_31015</name>
</gene>
<name>A0A1V4A007_9ACTN</name>